<feature type="transmembrane region" description="Helical" evidence="15">
    <location>
        <begin position="234"/>
        <end position="255"/>
    </location>
</feature>
<feature type="transmembrane region" description="Helical" evidence="15">
    <location>
        <begin position="476"/>
        <end position="496"/>
    </location>
</feature>
<evidence type="ECO:0000256" key="8">
    <source>
        <dbReference type="ARBA" id="ARBA00022882"/>
    </source>
</evidence>
<dbReference type="PROSITE" id="PS50222">
    <property type="entry name" value="EF_HAND_2"/>
    <property type="match status" value="1"/>
</dbReference>
<feature type="transmembrane region" description="Helical" evidence="15">
    <location>
        <begin position="331"/>
        <end position="353"/>
    </location>
</feature>
<feature type="coiled-coil region" evidence="14">
    <location>
        <begin position="83"/>
        <end position="188"/>
    </location>
</feature>
<dbReference type="SUPFAM" id="SSF81324">
    <property type="entry name" value="Voltage-gated potassium channels"/>
    <property type="match status" value="2"/>
</dbReference>
<feature type="transmembrane region" description="Helical" evidence="15">
    <location>
        <begin position="208"/>
        <end position="228"/>
    </location>
</feature>
<evidence type="ECO:0000259" key="16">
    <source>
        <dbReference type="PROSITE" id="PS50222"/>
    </source>
</evidence>
<evidence type="ECO:0000256" key="7">
    <source>
        <dbReference type="ARBA" id="ARBA00022837"/>
    </source>
</evidence>
<evidence type="ECO:0000256" key="2">
    <source>
        <dbReference type="ARBA" id="ARBA00022448"/>
    </source>
</evidence>
<dbReference type="PROSITE" id="PS00018">
    <property type="entry name" value="EF_HAND_1"/>
    <property type="match status" value="1"/>
</dbReference>
<dbReference type="Pfam" id="PF00520">
    <property type="entry name" value="Ion_trans"/>
    <property type="match status" value="2"/>
</dbReference>
<keyword evidence="12" id="KW-0325">Glycoprotein</keyword>
<dbReference type="Gene3D" id="1.10.238.10">
    <property type="entry name" value="EF-hand"/>
    <property type="match status" value="1"/>
</dbReference>
<proteinExistence type="predicted"/>
<evidence type="ECO:0000256" key="9">
    <source>
        <dbReference type="ARBA" id="ARBA00022989"/>
    </source>
</evidence>
<dbReference type="PANTHER" id="PTHR45628:SF1">
    <property type="entry name" value="VOLTAGE-DEPENDENT CALCIUM CHANNEL TYPE D SUBUNIT ALPHA-1"/>
    <property type="match status" value="1"/>
</dbReference>
<keyword evidence="10" id="KW-0406">Ion transport</keyword>
<accession>A0A7S4QH14</accession>
<evidence type="ECO:0000256" key="3">
    <source>
        <dbReference type="ARBA" id="ARBA00022553"/>
    </source>
</evidence>
<dbReference type="SUPFAM" id="SSF47473">
    <property type="entry name" value="EF-hand"/>
    <property type="match status" value="1"/>
</dbReference>
<keyword evidence="9 15" id="KW-1133">Transmembrane helix</keyword>
<dbReference type="InterPro" id="IPR005821">
    <property type="entry name" value="Ion_trans_dom"/>
</dbReference>
<dbReference type="InterPro" id="IPR018247">
    <property type="entry name" value="EF_Hand_1_Ca_BS"/>
</dbReference>
<sequence length="718" mass="80847">MADGGARALVASPEETPQLNKAANVSHRGDYIALVDAKDDLEASASPSTADTSESGRPRHLRGVAKNLHENLQKDLFKQLMSDADERDRLETVNRKVAEAESEHEKTQSRIAEIHATLKTLSDPVDGIVWAKEKQIKEVQATIDKLLQQQEEHEAAYQKVKLQIQESISQCRSTMASLENEVNYLQSEVNGNPDEGPPGLRWVLGDRFMLFSALVILSNLLTMYLQFIHPSYNFAILNVLFLVFYQVELVLNLIVKRKAFFIGEFSTVVFNWLDLIIVVSGTVEFVVGLRSGGHTSYLGALRVLRVARLARVFKIVRFFIQSDMSWAEGPAFQSVMMAVIAFNTILMGLEVQYEDCGVWPLTEQILMVIYVFELMVRLKVAGCGFFSDSKDIMWNWLDLIIVMGGVIDLWLMPGITAFQRLMGASSHHSGKLSQIMSMVRMARLARVLRLVRLVKGIPPLYTLVVGIATAMQGMGWVMVLTVGVLYICALIGAQLVGRGWVVPSSLSKDEQRAVRETFKDIPDAVFNLFKAMNADLGGVEPLLDAVPSSKYIMMAFMVVTNWAIFSILTAVVSDNMAKVTEDHSKEVDMEEQQERAQRKAARLRNIFNRLDRNGDQSINIDEFRELLNDEEGTAEICDVTGLGRADLLDLFSLLAKRRADQQEETITCHDFLHLLNRECGQVTSRWIMKLDRKLQFLQEMAFEAGKERPTRRLSTSHF</sequence>
<dbReference type="GO" id="GO:0005509">
    <property type="term" value="F:calcium ion binding"/>
    <property type="evidence" value="ECO:0007669"/>
    <property type="project" value="InterPro"/>
</dbReference>
<keyword evidence="6 15" id="KW-0812">Transmembrane</keyword>
<keyword evidence="8" id="KW-0851">Voltage-gated channel</keyword>
<name>A0A7S4QH14_9DINO</name>
<dbReference type="GO" id="GO:0008331">
    <property type="term" value="F:high voltage-gated calcium channel activity"/>
    <property type="evidence" value="ECO:0007669"/>
    <property type="project" value="TreeGrafter"/>
</dbReference>
<dbReference type="AlphaFoldDB" id="A0A7S4QH14"/>
<evidence type="ECO:0000256" key="6">
    <source>
        <dbReference type="ARBA" id="ARBA00022692"/>
    </source>
</evidence>
<dbReference type="PANTHER" id="PTHR45628">
    <property type="entry name" value="VOLTAGE-DEPENDENT CALCIUM CHANNEL TYPE A SUBUNIT ALPHA-1"/>
    <property type="match status" value="1"/>
</dbReference>
<reference evidence="17" key="1">
    <citation type="submission" date="2021-01" db="EMBL/GenBank/DDBJ databases">
        <authorList>
            <person name="Corre E."/>
            <person name="Pelletier E."/>
            <person name="Niang G."/>
            <person name="Scheremetjew M."/>
            <person name="Finn R."/>
            <person name="Kale V."/>
            <person name="Holt S."/>
            <person name="Cochrane G."/>
            <person name="Meng A."/>
            <person name="Brown T."/>
            <person name="Cohen L."/>
        </authorList>
    </citation>
    <scope>NUCLEOTIDE SEQUENCE</scope>
    <source>
        <strain evidence="17">CCMP3105</strain>
    </source>
</reference>
<dbReference type="Gene3D" id="1.20.120.350">
    <property type="entry name" value="Voltage-gated potassium channels. Chain C"/>
    <property type="match status" value="2"/>
</dbReference>
<dbReference type="GO" id="GO:0098703">
    <property type="term" value="P:calcium ion import across plasma membrane"/>
    <property type="evidence" value="ECO:0007669"/>
    <property type="project" value="TreeGrafter"/>
</dbReference>
<evidence type="ECO:0000313" key="17">
    <source>
        <dbReference type="EMBL" id="CAE4583415.1"/>
    </source>
</evidence>
<feature type="domain" description="EF-hand" evidence="16">
    <location>
        <begin position="598"/>
        <end position="633"/>
    </location>
</feature>
<keyword evidence="7" id="KW-0106">Calcium</keyword>
<keyword evidence="11 15" id="KW-0472">Membrane</keyword>
<evidence type="ECO:0000256" key="15">
    <source>
        <dbReference type="SAM" id="Phobius"/>
    </source>
</evidence>
<feature type="transmembrane region" description="Helical" evidence="15">
    <location>
        <begin position="365"/>
        <end position="387"/>
    </location>
</feature>
<keyword evidence="2" id="KW-0813">Transport</keyword>
<dbReference type="Gene3D" id="1.10.287.70">
    <property type="match status" value="1"/>
</dbReference>
<organism evidence="17">
    <name type="scientific">Alexandrium monilatum</name>
    <dbReference type="NCBI Taxonomy" id="311494"/>
    <lineage>
        <taxon>Eukaryota</taxon>
        <taxon>Sar</taxon>
        <taxon>Alveolata</taxon>
        <taxon>Dinophyceae</taxon>
        <taxon>Gonyaulacales</taxon>
        <taxon>Pyrocystaceae</taxon>
        <taxon>Alexandrium</taxon>
    </lineage>
</organism>
<dbReference type="GO" id="GO:0005891">
    <property type="term" value="C:voltage-gated calcium channel complex"/>
    <property type="evidence" value="ECO:0007669"/>
    <property type="project" value="TreeGrafter"/>
</dbReference>
<dbReference type="InterPro" id="IPR027359">
    <property type="entry name" value="Volt_channel_dom_sf"/>
</dbReference>
<evidence type="ECO:0000256" key="12">
    <source>
        <dbReference type="ARBA" id="ARBA00023180"/>
    </source>
</evidence>
<comment type="subcellular location">
    <subcellularLocation>
        <location evidence="1">Membrane</location>
        <topology evidence="1">Multi-pass membrane protein</topology>
    </subcellularLocation>
</comment>
<feature type="transmembrane region" description="Helical" evidence="15">
    <location>
        <begin position="267"/>
        <end position="289"/>
    </location>
</feature>
<keyword evidence="4" id="KW-0109">Calcium transport</keyword>
<keyword evidence="3" id="KW-0597">Phosphoprotein</keyword>
<evidence type="ECO:0000256" key="4">
    <source>
        <dbReference type="ARBA" id="ARBA00022568"/>
    </source>
</evidence>
<feature type="transmembrane region" description="Helical" evidence="15">
    <location>
        <begin position="393"/>
        <end position="412"/>
    </location>
</feature>
<evidence type="ECO:0000256" key="13">
    <source>
        <dbReference type="ARBA" id="ARBA00023303"/>
    </source>
</evidence>
<evidence type="ECO:0000256" key="14">
    <source>
        <dbReference type="SAM" id="Coils"/>
    </source>
</evidence>
<keyword evidence="14" id="KW-0175">Coiled coil</keyword>
<evidence type="ECO:0000256" key="1">
    <source>
        <dbReference type="ARBA" id="ARBA00004141"/>
    </source>
</evidence>
<evidence type="ECO:0000256" key="5">
    <source>
        <dbReference type="ARBA" id="ARBA00022673"/>
    </source>
</evidence>
<evidence type="ECO:0000256" key="10">
    <source>
        <dbReference type="ARBA" id="ARBA00023065"/>
    </source>
</evidence>
<dbReference type="InterPro" id="IPR002048">
    <property type="entry name" value="EF_hand_dom"/>
</dbReference>
<evidence type="ECO:0000256" key="11">
    <source>
        <dbReference type="ARBA" id="ARBA00023136"/>
    </source>
</evidence>
<protein>
    <recommendedName>
        <fullName evidence="16">EF-hand domain-containing protein</fullName>
    </recommendedName>
</protein>
<keyword evidence="13" id="KW-0407">Ion channel</keyword>
<keyword evidence="5" id="KW-0107">Calcium channel</keyword>
<dbReference type="EMBL" id="HBNR01029824">
    <property type="protein sequence ID" value="CAE4583415.1"/>
    <property type="molecule type" value="Transcribed_RNA"/>
</dbReference>
<gene>
    <name evidence="17" type="ORF">AMON00008_LOCUS20327</name>
</gene>
<feature type="transmembrane region" description="Helical" evidence="15">
    <location>
        <begin position="551"/>
        <end position="572"/>
    </location>
</feature>
<dbReference type="InterPro" id="IPR050599">
    <property type="entry name" value="VDCC_alpha-1_subunit"/>
</dbReference>
<feature type="coiled-coil region" evidence="14">
    <location>
        <begin position="586"/>
        <end position="613"/>
    </location>
</feature>
<dbReference type="InterPro" id="IPR011992">
    <property type="entry name" value="EF-hand-dom_pair"/>
</dbReference>